<proteinExistence type="inferred from homology"/>
<gene>
    <name evidence="9" type="ORF">A3D72_04385</name>
</gene>
<dbReference type="NCBIfam" id="TIGR00225">
    <property type="entry name" value="prc"/>
    <property type="match status" value="1"/>
</dbReference>
<reference evidence="9 10" key="1">
    <citation type="journal article" date="2016" name="Nat. Commun.">
        <title>Thousands of microbial genomes shed light on interconnected biogeochemical processes in an aquifer system.</title>
        <authorList>
            <person name="Anantharaman K."/>
            <person name="Brown C.T."/>
            <person name="Hug L.A."/>
            <person name="Sharon I."/>
            <person name="Castelle C.J."/>
            <person name="Probst A.J."/>
            <person name="Thomas B.C."/>
            <person name="Singh A."/>
            <person name="Wilkins M.J."/>
            <person name="Karaoz U."/>
            <person name="Brodie E.L."/>
            <person name="Williams K.H."/>
            <person name="Hubbard S.S."/>
            <person name="Banfield J.F."/>
        </authorList>
    </citation>
    <scope>NUCLEOTIDE SEQUENCE [LARGE SCALE GENOMIC DNA]</scope>
</reference>
<feature type="domain" description="PDZ" evidence="8">
    <location>
        <begin position="133"/>
        <end position="223"/>
    </location>
</feature>
<keyword evidence="7" id="KW-0812">Transmembrane</keyword>
<dbReference type="PANTHER" id="PTHR32060">
    <property type="entry name" value="TAIL-SPECIFIC PROTEASE"/>
    <property type="match status" value="1"/>
</dbReference>
<dbReference type="CDD" id="cd07560">
    <property type="entry name" value="Peptidase_S41_CPP"/>
    <property type="match status" value="1"/>
</dbReference>
<dbReference type="InterPro" id="IPR004447">
    <property type="entry name" value="Peptidase_S41A"/>
</dbReference>
<dbReference type="FunFam" id="2.30.42.10:FF:000063">
    <property type="entry name" value="Peptidase, S41 family"/>
    <property type="match status" value="1"/>
</dbReference>
<protein>
    <recommendedName>
        <fullName evidence="8">PDZ domain-containing protein</fullName>
    </recommendedName>
</protein>
<keyword evidence="4 5" id="KW-0720">Serine protease</keyword>
<dbReference type="SUPFAM" id="SSF52096">
    <property type="entry name" value="ClpP/crotonase"/>
    <property type="match status" value="1"/>
</dbReference>
<dbReference type="CDD" id="cd06782">
    <property type="entry name" value="cpPDZ_CPP-like"/>
    <property type="match status" value="1"/>
</dbReference>
<keyword evidence="7" id="KW-0472">Membrane</keyword>
<evidence type="ECO:0000256" key="2">
    <source>
        <dbReference type="ARBA" id="ARBA00022670"/>
    </source>
</evidence>
<dbReference type="GO" id="GO:0030288">
    <property type="term" value="C:outer membrane-bounded periplasmic space"/>
    <property type="evidence" value="ECO:0007669"/>
    <property type="project" value="TreeGrafter"/>
</dbReference>
<dbReference type="Pfam" id="PF22694">
    <property type="entry name" value="CtpB_N-like"/>
    <property type="match status" value="1"/>
</dbReference>
<dbReference type="PANTHER" id="PTHR32060:SF30">
    <property type="entry name" value="CARBOXY-TERMINAL PROCESSING PROTEASE CTPA"/>
    <property type="match status" value="1"/>
</dbReference>
<name>A0A1F7U3P7_9BACT</name>
<sequence>MDVISQSPGEQKPAPASSLPSRREGSRAIRVLKRSAVLYLLVLVGTGGFISGMFYGEGRDKAASPSSEQSAERPARVVNADALGEIPEDLDFNLFWDVWNEVRANYVRQPVSERDLFYGALRGMVAALDDPYSVFLEPQTANEFGKELKGTFDGIGAEIGIKQGQLQIVAPLPDSPAERAGLRPGDRILAIDGTDTTGMAVDEAVSKIRGEKGTVVTLVIYRGDGPEPFDVQITRSQIVVKSVNVKMETTPGGLNIGIIEIRQFNEETTSLFDQAVREVLGKNPAGVILNLRNNPGGYLDAAVDVAGEWVKEQVVVKEKTAQGNEVEFRSDGRARFEGLPTVVLINQGSASGAEIVAGALQDLGAATLVGMKTFGKGSVQDFQGLPDGSALKLTIAEWLTPKGRSINQQGIDPDLAIDLIEEDYNADRDPQLEAAFTLFDARTVAPLPGAPRATSTVE</sequence>
<dbReference type="EMBL" id="MGDZ01000047">
    <property type="protein sequence ID" value="OGL72869.1"/>
    <property type="molecule type" value="Genomic_DNA"/>
</dbReference>
<evidence type="ECO:0000313" key="10">
    <source>
        <dbReference type="Proteomes" id="UP000176303"/>
    </source>
</evidence>
<dbReference type="Pfam" id="PF03572">
    <property type="entry name" value="Peptidase_S41"/>
    <property type="match status" value="1"/>
</dbReference>
<keyword evidence="2 5" id="KW-0645">Protease</keyword>
<evidence type="ECO:0000259" key="8">
    <source>
        <dbReference type="PROSITE" id="PS50106"/>
    </source>
</evidence>
<dbReference type="InterPro" id="IPR041489">
    <property type="entry name" value="PDZ_6"/>
</dbReference>
<dbReference type="Gene3D" id="3.90.226.10">
    <property type="entry name" value="2-enoyl-CoA Hydratase, Chain A, domain 1"/>
    <property type="match status" value="1"/>
</dbReference>
<keyword evidence="3 5" id="KW-0378">Hydrolase</keyword>
<dbReference type="InterPro" id="IPR055210">
    <property type="entry name" value="CtpA/B_N"/>
</dbReference>
<dbReference type="STRING" id="1802391.A3D72_04385"/>
<dbReference type="InterPro" id="IPR029045">
    <property type="entry name" value="ClpP/crotonase-like_dom_sf"/>
</dbReference>
<accession>A0A1F7U3P7</accession>
<dbReference type="InterPro" id="IPR036034">
    <property type="entry name" value="PDZ_sf"/>
</dbReference>
<dbReference type="SUPFAM" id="SSF50156">
    <property type="entry name" value="PDZ domain-like"/>
    <property type="match status" value="1"/>
</dbReference>
<dbReference type="GO" id="GO:0007165">
    <property type="term" value="P:signal transduction"/>
    <property type="evidence" value="ECO:0007669"/>
    <property type="project" value="TreeGrafter"/>
</dbReference>
<dbReference type="InterPro" id="IPR005151">
    <property type="entry name" value="Tail-specific_protease"/>
</dbReference>
<dbReference type="Gene3D" id="3.30.750.44">
    <property type="match status" value="1"/>
</dbReference>
<feature type="region of interest" description="Disordered" evidence="6">
    <location>
        <begin position="1"/>
        <end position="22"/>
    </location>
</feature>
<evidence type="ECO:0000256" key="4">
    <source>
        <dbReference type="ARBA" id="ARBA00022825"/>
    </source>
</evidence>
<evidence type="ECO:0000313" key="9">
    <source>
        <dbReference type="EMBL" id="OGL72869.1"/>
    </source>
</evidence>
<dbReference type="SMART" id="SM00228">
    <property type="entry name" value="PDZ"/>
    <property type="match status" value="1"/>
</dbReference>
<dbReference type="InterPro" id="IPR001478">
    <property type="entry name" value="PDZ"/>
</dbReference>
<dbReference type="SMART" id="SM00245">
    <property type="entry name" value="TSPc"/>
    <property type="match status" value="1"/>
</dbReference>
<dbReference type="GO" id="GO:0004175">
    <property type="term" value="F:endopeptidase activity"/>
    <property type="evidence" value="ECO:0007669"/>
    <property type="project" value="TreeGrafter"/>
</dbReference>
<comment type="caution">
    <text evidence="9">The sequence shown here is derived from an EMBL/GenBank/DDBJ whole genome shotgun (WGS) entry which is preliminary data.</text>
</comment>
<dbReference type="Gene3D" id="2.30.42.10">
    <property type="match status" value="1"/>
</dbReference>
<dbReference type="Pfam" id="PF17820">
    <property type="entry name" value="PDZ_6"/>
    <property type="match status" value="1"/>
</dbReference>
<dbReference type="PROSITE" id="PS50106">
    <property type="entry name" value="PDZ"/>
    <property type="match status" value="1"/>
</dbReference>
<evidence type="ECO:0000256" key="3">
    <source>
        <dbReference type="ARBA" id="ARBA00022801"/>
    </source>
</evidence>
<organism evidence="9 10">
    <name type="scientific">Candidatus Uhrbacteria bacterium RIFCSPHIGHO2_02_FULL_57_19</name>
    <dbReference type="NCBI Taxonomy" id="1802391"/>
    <lineage>
        <taxon>Bacteria</taxon>
        <taxon>Candidatus Uhriibacteriota</taxon>
    </lineage>
</organism>
<dbReference type="AlphaFoldDB" id="A0A1F7U3P7"/>
<keyword evidence="7" id="KW-1133">Transmembrane helix</keyword>
<evidence type="ECO:0000256" key="1">
    <source>
        <dbReference type="ARBA" id="ARBA00009179"/>
    </source>
</evidence>
<evidence type="ECO:0000256" key="7">
    <source>
        <dbReference type="SAM" id="Phobius"/>
    </source>
</evidence>
<evidence type="ECO:0000256" key="6">
    <source>
        <dbReference type="SAM" id="MobiDB-lite"/>
    </source>
</evidence>
<dbReference type="GO" id="GO:0006508">
    <property type="term" value="P:proteolysis"/>
    <property type="evidence" value="ECO:0007669"/>
    <property type="project" value="UniProtKB-KW"/>
</dbReference>
<comment type="similarity">
    <text evidence="1 5">Belongs to the peptidase S41A family.</text>
</comment>
<evidence type="ECO:0000256" key="5">
    <source>
        <dbReference type="RuleBase" id="RU004404"/>
    </source>
</evidence>
<dbReference type="Proteomes" id="UP000176303">
    <property type="component" value="Unassembled WGS sequence"/>
</dbReference>
<dbReference type="GO" id="GO:0008236">
    <property type="term" value="F:serine-type peptidase activity"/>
    <property type="evidence" value="ECO:0007669"/>
    <property type="project" value="UniProtKB-KW"/>
</dbReference>
<feature type="transmembrane region" description="Helical" evidence="7">
    <location>
        <begin position="36"/>
        <end position="56"/>
    </location>
</feature>